<evidence type="ECO:0000313" key="1">
    <source>
        <dbReference type="EMBL" id="JAH11637.1"/>
    </source>
</evidence>
<name>A0A0E9Q530_ANGAN</name>
<proteinExistence type="predicted"/>
<reference evidence="1" key="1">
    <citation type="submission" date="2014-11" db="EMBL/GenBank/DDBJ databases">
        <authorList>
            <person name="Amaro Gonzalez C."/>
        </authorList>
    </citation>
    <scope>NUCLEOTIDE SEQUENCE</scope>
</reference>
<accession>A0A0E9Q530</accession>
<reference evidence="1" key="2">
    <citation type="journal article" date="2015" name="Fish Shellfish Immunol.">
        <title>Early steps in the European eel (Anguilla anguilla)-Vibrio vulnificus interaction in the gills: Role of the RtxA13 toxin.</title>
        <authorList>
            <person name="Callol A."/>
            <person name="Pajuelo D."/>
            <person name="Ebbesson L."/>
            <person name="Teles M."/>
            <person name="MacKenzie S."/>
            <person name="Amaro C."/>
        </authorList>
    </citation>
    <scope>NUCLEOTIDE SEQUENCE</scope>
</reference>
<organism evidence="1">
    <name type="scientific">Anguilla anguilla</name>
    <name type="common">European freshwater eel</name>
    <name type="synonym">Muraena anguilla</name>
    <dbReference type="NCBI Taxonomy" id="7936"/>
    <lineage>
        <taxon>Eukaryota</taxon>
        <taxon>Metazoa</taxon>
        <taxon>Chordata</taxon>
        <taxon>Craniata</taxon>
        <taxon>Vertebrata</taxon>
        <taxon>Euteleostomi</taxon>
        <taxon>Actinopterygii</taxon>
        <taxon>Neopterygii</taxon>
        <taxon>Teleostei</taxon>
        <taxon>Anguilliformes</taxon>
        <taxon>Anguillidae</taxon>
        <taxon>Anguilla</taxon>
    </lineage>
</organism>
<sequence>MNSVDWPSYIDLLVFSPVVHGLFLILHKLSPSSCSKAEPRLHPAGYWAA</sequence>
<dbReference type="EMBL" id="GBXM01096940">
    <property type="protein sequence ID" value="JAH11637.1"/>
    <property type="molecule type" value="Transcribed_RNA"/>
</dbReference>
<dbReference type="AlphaFoldDB" id="A0A0E9Q530"/>
<protein>
    <submittedName>
        <fullName evidence="1">Uncharacterized protein</fullName>
    </submittedName>
</protein>